<dbReference type="AlphaFoldDB" id="A0A0W8FKA8"/>
<protein>
    <recommendedName>
        <fullName evidence="2">DUF2098 domain-containing protein</fullName>
    </recommendedName>
</protein>
<comment type="caution">
    <text evidence="1">The sequence shown here is derived from an EMBL/GenBank/DDBJ whole genome shotgun (WGS) entry which is preliminary data.</text>
</comment>
<sequence length="95" mass="10489">MDASDVATGALVRYPRTGTTGKVLRVTEIDGCLFAELDSTHLLYRVDMLVEAGSADEKRAEERIDLLEYAEKEEEVTKTLEEAWMTTDQSCEGGG</sequence>
<dbReference type="InterPro" id="IPR019209">
    <property type="entry name" value="DUF2098"/>
</dbReference>
<proteinExistence type="predicted"/>
<reference evidence="1" key="1">
    <citation type="journal article" date="2015" name="Proc. Natl. Acad. Sci. U.S.A.">
        <title>Networks of energetic and metabolic interactions define dynamics in microbial communities.</title>
        <authorList>
            <person name="Embree M."/>
            <person name="Liu J.K."/>
            <person name="Al-Bassam M.M."/>
            <person name="Zengler K."/>
        </authorList>
    </citation>
    <scope>NUCLEOTIDE SEQUENCE</scope>
</reference>
<evidence type="ECO:0008006" key="2">
    <source>
        <dbReference type="Google" id="ProtNLM"/>
    </source>
</evidence>
<name>A0A0W8FKA8_9ZZZZ</name>
<gene>
    <name evidence="1" type="ORF">ASZ90_008990</name>
</gene>
<evidence type="ECO:0000313" key="1">
    <source>
        <dbReference type="EMBL" id="KUG21252.1"/>
    </source>
</evidence>
<dbReference type="Pfam" id="PF09871">
    <property type="entry name" value="DUF2098"/>
    <property type="match status" value="1"/>
</dbReference>
<dbReference type="EMBL" id="LNQE01001082">
    <property type="protein sequence ID" value="KUG21252.1"/>
    <property type="molecule type" value="Genomic_DNA"/>
</dbReference>
<organism evidence="1">
    <name type="scientific">hydrocarbon metagenome</name>
    <dbReference type="NCBI Taxonomy" id="938273"/>
    <lineage>
        <taxon>unclassified sequences</taxon>
        <taxon>metagenomes</taxon>
        <taxon>ecological metagenomes</taxon>
    </lineage>
</organism>
<accession>A0A0W8FKA8</accession>